<dbReference type="AlphaFoldDB" id="A0AA88ZCE0"/>
<protein>
    <submittedName>
        <fullName evidence="2">Uncharacterized protein</fullName>
    </submittedName>
</protein>
<proteinExistence type="predicted"/>
<reference evidence="2 3" key="1">
    <citation type="submission" date="2014-06" db="EMBL/GenBank/DDBJ databases">
        <authorList>
            <person name="Bishop-Lilly K.A."/>
            <person name="Broomall S.M."/>
            <person name="Chain P.S."/>
            <person name="Chertkov O."/>
            <person name="Coyne S.R."/>
            <person name="Daligault H.E."/>
            <person name="Davenport K.W."/>
            <person name="Erkkila T."/>
            <person name="Frey K.G."/>
            <person name="Gibbons H.S."/>
            <person name="Gu W."/>
            <person name="Jaissle J."/>
            <person name="Johnson S.L."/>
            <person name="Koroleva G.I."/>
            <person name="Ladner J.T."/>
            <person name="Lo C.-C."/>
            <person name="Minogue T.D."/>
            <person name="Munk C."/>
            <person name="Palacios G.F."/>
            <person name="Redden C.L."/>
            <person name="Rosenzweig C.N."/>
            <person name="Scholz M.B."/>
            <person name="Teshima H."/>
            <person name="Xu Y."/>
        </authorList>
    </citation>
    <scope>NUCLEOTIDE SEQUENCE [LARGE SCALE GENOMIC DNA]</scope>
    <source>
        <strain evidence="2 3">DWS 37UF10B-2</strain>
    </source>
</reference>
<evidence type="ECO:0000313" key="2">
    <source>
        <dbReference type="EMBL" id="KGC09012.1"/>
    </source>
</evidence>
<comment type="caution">
    <text evidence="2">The sequence shown here is derived from an EMBL/GenBank/DDBJ whole genome shotgun (WGS) entry which is preliminary data.</text>
</comment>
<evidence type="ECO:0000313" key="3">
    <source>
        <dbReference type="Proteomes" id="UP000029575"/>
    </source>
</evidence>
<keyword evidence="1" id="KW-1133">Transmembrane helix</keyword>
<accession>A0AA88ZCE0</accession>
<keyword evidence="1" id="KW-0812">Transmembrane</keyword>
<feature type="transmembrane region" description="Helical" evidence="1">
    <location>
        <begin position="41"/>
        <end position="62"/>
    </location>
</feature>
<evidence type="ECO:0000256" key="1">
    <source>
        <dbReference type="SAM" id="Phobius"/>
    </source>
</evidence>
<feature type="transmembrane region" description="Helical" evidence="1">
    <location>
        <begin position="68"/>
        <end position="89"/>
    </location>
</feature>
<organism evidence="2 3">
    <name type="scientific">Burkholderia cepacia</name>
    <name type="common">Pseudomonas cepacia</name>
    <dbReference type="NCBI Taxonomy" id="292"/>
    <lineage>
        <taxon>Bacteria</taxon>
        <taxon>Pseudomonadati</taxon>
        <taxon>Pseudomonadota</taxon>
        <taxon>Betaproteobacteria</taxon>
        <taxon>Burkholderiales</taxon>
        <taxon>Burkholderiaceae</taxon>
        <taxon>Burkholderia</taxon>
        <taxon>Burkholderia cepacia complex</taxon>
    </lineage>
</organism>
<sequence>MLESTKTDENPIAMDAVKRFMIRWIHFNPLAHRFGGGCTGIVMAATAKTALFAIIHAVVLGVTDIGTLSSWLASTAVMFVVMLAGEVLGQWVHRR</sequence>
<keyword evidence="1" id="KW-0472">Membrane</keyword>
<dbReference type="Proteomes" id="UP000029575">
    <property type="component" value="Unassembled WGS sequence"/>
</dbReference>
<dbReference type="EMBL" id="JPGD01000001">
    <property type="protein sequence ID" value="KGC09012.1"/>
    <property type="molecule type" value="Genomic_DNA"/>
</dbReference>
<gene>
    <name evidence="2" type="ORF">DM43_6322</name>
</gene>
<name>A0AA88ZCE0_BURCE</name>